<dbReference type="AlphaFoldDB" id="A0A653BGF2"/>
<dbReference type="PROSITE" id="PS51269">
    <property type="entry name" value="COMM"/>
    <property type="match status" value="1"/>
</dbReference>
<dbReference type="PANTHER" id="PTHR15857">
    <property type="entry name" value="COMM DOMAIN CONTAINING PROTEIN 2"/>
    <property type="match status" value="1"/>
</dbReference>
<dbReference type="InterPro" id="IPR037354">
    <property type="entry name" value="Commd2"/>
</dbReference>
<organism evidence="2 3">
    <name type="scientific">Callosobruchus maculatus</name>
    <name type="common">Southern cowpea weevil</name>
    <name type="synonym">Pulse bruchid</name>
    <dbReference type="NCBI Taxonomy" id="64391"/>
    <lineage>
        <taxon>Eukaryota</taxon>
        <taxon>Metazoa</taxon>
        <taxon>Ecdysozoa</taxon>
        <taxon>Arthropoda</taxon>
        <taxon>Hexapoda</taxon>
        <taxon>Insecta</taxon>
        <taxon>Pterygota</taxon>
        <taxon>Neoptera</taxon>
        <taxon>Endopterygota</taxon>
        <taxon>Coleoptera</taxon>
        <taxon>Polyphaga</taxon>
        <taxon>Cucujiformia</taxon>
        <taxon>Chrysomeloidea</taxon>
        <taxon>Chrysomelidae</taxon>
        <taxon>Bruchinae</taxon>
        <taxon>Bruchini</taxon>
        <taxon>Callosobruchus</taxon>
    </lineage>
</organism>
<keyword evidence="3" id="KW-1185">Reference proteome</keyword>
<dbReference type="Proteomes" id="UP000410492">
    <property type="component" value="Unassembled WGS sequence"/>
</dbReference>
<gene>
    <name evidence="2" type="ORF">CALMAC_LOCUS782</name>
</gene>
<feature type="domain" description="COMM" evidence="1">
    <location>
        <begin position="119"/>
        <end position="193"/>
    </location>
</feature>
<evidence type="ECO:0000313" key="2">
    <source>
        <dbReference type="EMBL" id="VEN34656.1"/>
    </source>
</evidence>
<dbReference type="Pfam" id="PF21672">
    <property type="entry name" value="COMM_HN"/>
    <property type="match status" value="1"/>
</dbReference>
<dbReference type="OrthoDB" id="10257479at2759"/>
<sequence>MLVVLREDHKSHIQLLQPLSTKVVADFCQAALNFLQNGAPVEMNNQDVTLQPEQVKNCIYALINLLLICCKHQVSDQEFNESVITLGFSKEQQEVLSKFYKSKKEEIKELLHQHLPELHYEDLRWRFEAQVASRCLLEQATPLIAMELTLKNESTDNQLESVREKVMLQTDPNNLMHIADELERALNEAKSSHSRRIRRILKS</sequence>
<dbReference type="Pfam" id="PF07258">
    <property type="entry name" value="COMM_domain"/>
    <property type="match status" value="1"/>
</dbReference>
<evidence type="ECO:0000259" key="1">
    <source>
        <dbReference type="PROSITE" id="PS51269"/>
    </source>
</evidence>
<proteinExistence type="predicted"/>
<dbReference type="InterPro" id="IPR017920">
    <property type="entry name" value="COMM"/>
</dbReference>
<dbReference type="PANTHER" id="PTHR15857:SF0">
    <property type="entry name" value="COMM DOMAIN-CONTAINING PROTEIN 2"/>
    <property type="match status" value="1"/>
</dbReference>
<accession>A0A653BGF2</accession>
<evidence type="ECO:0000313" key="3">
    <source>
        <dbReference type="Proteomes" id="UP000410492"/>
    </source>
</evidence>
<name>A0A653BGF2_CALMS</name>
<protein>
    <recommendedName>
        <fullName evidence="1">COMM domain-containing protein</fullName>
    </recommendedName>
</protein>
<reference evidence="2 3" key="1">
    <citation type="submission" date="2019-01" db="EMBL/GenBank/DDBJ databases">
        <authorList>
            <person name="Sayadi A."/>
        </authorList>
    </citation>
    <scope>NUCLEOTIDE SEQUENCE [LARGE SCALE GENOMIC DNA]</scope>
</reference>
<dbReference type="EMBL" id="CAACVG010000894">
    <property type="protein sequence ID" value="VEN34656.1"/>
    <property type="molecule type" value="Genomic_DNA"/>
</dbReference>